<dbReference type="RefSeq" id="WP_320213311.1">
    <property type="nucleotide sequence ID" value="NZ_JAVIIS010000008.1"/>
</dbReference>
<sequence>MPTIAEWVVRSQRHRSPLDGLVPRALTQISSVPPLTAVPLERELAWALGTLRALLDKLRRFVELRQSLESCLERSRYEEAIVLVDDINAEVCWSLEMLSARIALTSLVYGLEAQKSWIATQTSNGASVAGLFYSYWFGVRSENDENPSRFLSEIAGNIHRVRIDAAGKRFLNYQLTNRDIENGDEAEMLAQAQTLSVLDLYECLVHLARVSAAEGRPTASLLYQYVLPLMSEIGDIRVLKLSYLMGNLAAADNFDAVDFEFDKRLIDSGIEGLPTAGNLHQVHFASNLGFAPKVDNVSEDLAASIADVQLRPEKLDTAREHILRHAVLFPRFNIGEFATAISRLSDTPSSLADAATQRRKFMANNDHDPTIIPYLPDPLVAHYTGVLTTSAGCPALVANFHRFDPSLQPSAIENRSQTWWAMSVLARARDNLAMVEVLKAARSGGLPATRLATWCEIEGLLASGRINAAVDLVAELYRRDNGLLQWLPLERLAARLDDQTVGRYTGSTNMALAAWLLAENFDREFRSSLSYAVERFLDDSGVLRPSELQPSHVDDVDNLIFLLWAICTEDTLSLSLTYGNQFELDEERLAILATLKSLSLERTEVYDEEIKLILRRQEVVKAIKSLDRSKISMDEEPIRDWARKNLRGKFDRFRALTEAGMETVSDKYLLEMLDRLASGAPDTKPYEIPDNEVSALFAEILDQLCRESSLNSRHGINSYLSLRIRHGTISGQLRRPSQEQHLLTSVSSGGSYAANDHWYELLEPLVGHDNADRVSRGLGAFSKKYDMLVERFSSDFVQIRRMEKPKGLISYRFADAVVIGFSADAQSILEFDEFLDNFFEIYWVHLGNVLGTVQTYIRVDLRQEFDVLFDELGQHFIEATNAPSLPMLNDALVRARTGVHDALNEMAEWFDVPQAVESAPLRIDVLVEIGKQMVRRLNPNFDPDVKLSGQLDMPMTNALTVFTDALFILFGNVAKHADLDRPAVNIEFEQIDPGVLELMFRSECRDISRHRRTIEEAMTKLKSADVSKDVSGEGGTGFPKLAKIMAFSVAPDPVVFGVDEESGRFFCKLKFSFRFIRPPTEERDHAVFGS</sequence>
<protein>
    <submittedName>
        <fullName evidence="1">Uncharacterized protein</fullName>
    </submittedName>
</protein>
<evidence type="ECO:0000313" key="1">
    <source>
        <dbReference type="EMBL" id="MDX8439397.1"/>
    </source>
</evidence>
<evidence type="ECO:0000313" key="2">
    <source>
        <dbReference type="Proteomes" id="UP001272097"/>
    </source>
</evidence>
<name>A0ABU4WTM0_9HYPH</name>
<keyword evidence="2" id="KW-1185">Reference proteome</keyword>
<organism evidence="1 2">
    <name type="scientific">Mesorhizobium australafricanum</name>
    <dbReference type="NCBI Taxonomy" id="3072311"/>
    <lineage>
        <taxon>Bacteria</taxon>
        <taxon>Pseudomonadati</taxon>
        <taxon>Pseudomonadota</taxon>
        <taxon>Alphaproteobacteria</taxon>
        <taxon>Hyphomicrobiales</taxon>
        <taxon>Phyllobacteriaceae</taxon>
        <taxon>Mesorhizobium</taxon>
    </lineage>
</organism>
<dbReference type="EMBL" id="JAVIIS010000008">
    <property type="protein sequence ID" value="MDX8439397.1"/>
    <property type="molecule type" value="Genomic_DNA"/>
</dbReference>
<proteinExistence type="predicted"/>
<dbReference type="Proteomes" id="UP001272097">
    <property type="component" value="Unassembled WGS sequence"/>
</dbReference>
<reference evidence="1 2" key="1">
    <citation type="submission" date="2023-08" db="EMBL/GenBank/DDBJ databases">
        <title>Implementing the SeqCode for naming new Mesorhizobium species isolated from Vachellia karroo root nodules.</title>
        <authorList>
            <person name="Van Lill M."/>
        </authorList>
    </citation>
    <scope>NUCLEOTIDE SEQUENCE [LARGE SCALE GENOMIC DNA]</scope>
    <source>
        <strain evidence="1 2">VK3E</strain>
    </source>
</reference>
<accession>A0ABU4WTM0</accession>
<comment type="caution">
    <text evidence="1">The sequence shown here is derived from an EMBL/GenBank/DDBJ whole genome shotgun (WGS) entry which is preliminary data.</text>
</comment>
<gene>
    <name evidence="1" type="ORF">RFM51_07310</name>
</gene>